<accession>A0ABS8GB53</accession>
<sequence length="142" mass="15458">MWRRTGYYLLAVCSTFILASLLHTQFVLYELQRLSIPIDVATRLSTSADDMLGLAPGYGGVIALALLLGFLVIHGVRHYLRSDHPVWFPLAGTLAMLSALLAMQPILDITLIAGARTLPGLIAQCLAGTMGGWVYGQQFARQ</sequence>
<keyword evidence="1" id="KW-0472">Membrane</keyword>
<organism evidence="2 3">
    <name type="scientific">Fluctibacter halophilus</name>
    <dbReference type="NCBI Taxonomy" id="226011"/>
    <lineage>
        <taxon>Bacteria</taxon>
        <taxon>Pseudomonadati</taxon>
        <taxon>Pseudomonadota</taxon>
        <taxon>Gammaproteobacteria</taxon>
        <taxon>Alteromonadales</taxon>
        <taxon>Alteromonadaceae</taxon>
        <taxon>Fluctibacter</taxon>
    </lineage>
</organism>
<gene>
    <name evidence="2" type="ORF">LJ739_16365</name>
</gene>
<dbReference type="EMBL" id="JAJEWP010000006">
    <property type="protein sequence ID" value="MCC2617827.1"/>
    <property type="molecule type" value="Genomic_DNA"/>
</dbReference>
<proteinExistence type="predicted"/>
<comment type="caution">
    <text evidence="2">The sequence shown here is derived from an EMBL/GenBank/DDBJ whole genome shotgun (WGS) entry which is preliminary data.</text>
</comment>
<name>A0ABS8GB53_9ALTE</name>
<keyword evidence="1" id="KW-1133">Transmembrane helix</keyword>
<feature type="transmembrane region" description="Helical" evidence="1">
    <location>
        <begin position="86"/>
        <end position="106"/>
    </location>
</feature>
<keyword evidence="3" id="KW-1185">Reference proteome</keyword>
<evidence type="ECO:0000256" key="1">
    <source>
        <dbReference type="SAM" id="Phobius"/>
    </source>
</evidence>
<dbReference type="RefSeq" id="WP_229162221.1">
    <property type="nucleotide sequence ID" value="NZ_JAJEWP010000006.1"/>
</dbReference>
<feature type="transmembrane region" description="Helical" evidence="1">
    <location>
        <begin position="51"/>
        <end position="74"/>
    </location>
</feature>
<feature type="transmembrane region" description="Helical" evidence="1">
    <location>
        <begin position="7"/>
        <end position="31"/>
    </location>
</feature>
<feature type="transmembrane region" description="Helical" evidence="1">
    <location>
        <begin position="118"/>
        <end position="136"/>
    </location>
</feature>
<protein>
    <submittedName>
        <fullName evidence="2">Uncharacterized protein</fullName>
    </submittedName>
</protein>
<reference evidence="2 3" key="1">
    <citation type="submission" date="2021-10" db="EMBL/GenBank/DDBJ databases">
        <title>Draft genome of Aestuariibacter halophilus JC2043.</title>
        <authorList>
            <person name="Emsley S.A."/>
            <person name="Pfannmuller K.M."/>
            <person name="Ushijima B."/>
            <person name="Saw J.H."/>
            <person name="Videau P."/>
        </authorList>
    </citation>
    <scope>NUCLEOTIDE SEQUENCE [LARGE SCALE GENOMIC DNA]</scope>
    <source>
        <strain evidence="2 3">JC2043</strain>
    </source>
</reference>
<keyword evidence="1" id="KW-0812">Transmembrane</keyword>
<dbReference type="Proteomes" id="UP001520878">
    <property type="component" value="Unassembled WGS sequence"/>
</dbReference>
<evidence type="ECO:0000313" key="2">
    <source>
        <dbReference type="EMBL" id="MCC2617827.1"/>
    </source>
</evidence>
<evidence type="ECO:0000313" key="3">
    <source>
        <dbReference type="Proteomes" id="UP001520878"/>
    </source>
</evidence>